<keyword evidence="2" id="KW-1185">Reference proteome</keyword>
<reference evidence="1 2" key="2">
    <citation type="submission" date="2018-11" db="EMBL/GenBank/DDBJ databases">
        <authorList>
            <consortium name="Pathogen Informatics"/>
        </authorList>
    </citation>
    <scope>NUCLEOTIDE SEQUENCE [LARGE SCALE GENOMIC DNA]</scope>
    <source>
        <strain evidence="1 2">MHpl1</strain>
    </source>
</reference>
<name>A0A0N4VV35_HAEPC</name>
<dbReference type="AlphaFoldDB" id="A0A0N4VV35"/>
<dbReference type="STRING" id="6290.A0A0N4VV35"/>
<sequence>MIRSLAFIEDISARESGSLPPCTIEHDRVAVRLDSRGVKLSFKRTIPRQKRATSPNSIVEADNSISEMASVSVTEEYINEILYDLTESGNVLFHLHEIPKIQDILRTRCSNEHCLGSYADLKGAMDGSGHLDSSVVSPIRVEIFTNHARLHLSLNTVLSYENRAAHHRIPYLRFGTIITMRLMELNISASDGAYYRWTARYEITALKVHSVHTDFEGLKGIAEHLEEHINLHRVEIEVSYWHFQIKNLLRTFRNSHKLSSGGMAWQQFLRSVSAGAQARVGC</sequence>
<gene>
    <name evidence="1" type="ORF">HPLM_LOCUS1153</name>
</gene>
<evidence type="ECO:0000313" key="3">
    <source>
        <dbReference type="WBParaSite" id="HPLM_0000115201-mRNA-1"/>
    </source>
</evidence>
<dbReference type="Proteomes" id="UP000268014">
    <property type="component" value="Unassembled WGS sequence"/>
</dbReference>
<evidence type="ECO:0000313" key="1">
    <source>
        <dbReference type="EMBL" id="VDO08144.1"/>
    </source>
</evidence>
<proteinExistence type="predicted"/>
<organism evidence="3">
    <name type="scientific">Haemonchus placei</name>
    <name type="common">Barber's pole worm</name>
    <dbReference type="NCBI Taxonomy" id="6290"/>
    <lineage>
        <taxon>Eukaryota</taxon>
        <taxon>Metazoa</taxon>
        <taxon>Ecdysozoa</taxon>
        <taxon>Nematoda</taxon>
        <taxon>Chromadorea</taxon>
        <taxon>Rhabditida</taxon>
        <taxon>Rhabditina</taxon>
        <taxon>Rhabditomorpha</taxon>
        <taxon>Strongyloidea</taxon>
        <taxon>Trichostrongylidae</taxon>
        <taxon>Haemonchus</taxon>
    </lineage>
</organism>
<dbReference type="OrthoDB" id="5877603at2759"/>
<evidence type="ECO:0000313" key="2">
    <source>
        <dbReference type="Proteomes" id="UP000268014"/>
    </source>
</evidence>
<dbReference type="EMBL" id="UZAF01001370">
    <property type="protein sequence ID" value="VDO08144.1"/>
    <property type="molecule type" value="Genomic_DNA"/>
</dbReference>
<accession>A0A0N4VV35</accession>
<protein>
    <submittedName>
        <fullName evidence="3">Fmp27 domain-containing protein</fullName>
    </submittedName>
</protein>
<reference evidence="3" key="1">
    <citation type="submission" date="2017-02" db="UniProtKB">
        <authorList>
            <consortium name="WormBaseParasite"/>
        </authorList>
    </citation>
    <scope>IDENTIFICATION</scope>
</reference>
<dbReference type="WBParaSite" id="HPLM_0000115201-mRNA-1">
    <property type="protein sequence ID" value="HPLM_0000115201-mRNA-1"/>
    <property type="gene ID" value="HPLM_0000115201"/>
</dbReference>